<sequence length="235" mass="26026">MKRALPALLLALGAVACGGTKHGAGVYSETPSQRQARQEAEFAAGEKLGIDGLRHELGALGVGPDEYALVVEPDHQIEVIQLRVGRDRMAKLDRDALASLVLDSNFRLTFADPAAERAVDVTEELFRREMAKEIAVLKRHGDWERVPRLRRGEPLQTLAHRIEDWCGFEPGGALHTVGGRWLEYSHAPVDTAVREPVPGVAAARFDCLRRVVYATQLRRHFIGYRGEPPPPLYPT</sequence>
<accession>A0ABQ1SAK9</accession>
<reference evidence="2" key="1">
    <citation type="journal article" date="2019" name="Int. J. Syst. Evol. Microbiol.">
        <title>The Global Catalogue of Microorganisms (GCM) 10K type strain sequencing project: providing services to taxonomists for standard genome sequencing and annotation.</title>
        <authorList>
            <consortium name="The Broad Institute Genomics Platform"/>
            <consortium name="The Broad Institute Genome Sequencing Center for Infectious Disease"/>
            <person name="Wu L."/>
            <person name="Ma J."/>
        </authorList>
    </citation>
    <scope>NUCLEOTIDE SEQUENCE [LARGE SCALE GENOMIC DNA]</scope>
    <source>
        <strain evidence="2">CGMCC 1.15959</strain>
    </source>
</reference>
<dbReference type="EMBL" id="BMKL01000001">
    <property type="protein sequence ID" value="GGE04413.1"/>
    <property type="molecule type" value="Genomic_DNA"/>
</dbReference>
<gene>
    <name evidence="1" type="ORF">GCM10011515_25030</name>
</gene>
<evidence type="ECO:0000313" key="2">
    <source>
        <dbReference type="Proteomes" id="UP000619041"/>
    </source>
</evidence>
<evidence type="ECO:0000313" key="1">
    <source>
        <dbReference type="EMBL" id="GGE04413.1"/>
    </source>
</evidence>
<proteinExistence type="predicted"/>
<protein>
    <recommendedName>
        <fullName evidence="3">Group 4 capsule polysaccharide lipoprotein GfcB/YjbF</fullName>
    </recommendedName>
</protein>
<keyword evidence="2" id="KW-1185">Reference proteome</keyword>
<name>A0ABQ1SAK9_9SPHN</name>
<dbReference type="Proteomes" id="UP000619041">
    <property type="component" value="Unassembled WGS sequence"/>
</dbReference>
<organism evidence="1 2">
    <name type="scientific">Tsuneonella deserti</name>
    <dbReference type="NCBI Taxonomy" id="2035528"/>
    <lineage>
        <taxon>Bacteria</taxon>
        <taxon>Pseudomonadati</taxon>
        <taxon>Pseudomonadota</taxon>
        <taxon>Alphaproteobacteria</taxon>
        <taxon>Sphingomonadales</taxon>
        <taxon>Erythrobacteraceae</taxon>
        <taxon>Tsuneonella</taxon>
    </lineage>
</organism>
<dbReference type="PROSITE" id="PS51257">
    <property type="entry name" value="PROKAR_LIPOPROTEIN"/>
    <property type="match status" value="1"/>
</dbReference>
<comment type="caution">
    <text evidence="1">The sequence shown here is derived from an EMBL/GenBank/DDBJ whole genome shotgun (WGS) entry which is preliminary data.</text>
</comment>
<evidence type="ECO:0008006" key="3">
    <source>
        <dbReference type="Google" id="ProtNLM"/>
    </source>
</evidence>